<dbReference type="RefSeq" id="WP_221490067.1">
    <property type="nucleotide sequence ID" value="NZ_BAAAUI010000025.1"/>
</dbReference>
<protein>
    <submittedName>
        <fullName evidence="2">Uncharacterized protein</fullName>
    </submittedName>
</protein>
<feature type="signal peptide" evidence="1">
    <location>
        <begin position="1"/>
        <end position="30"/>
    </location>
</feature>
<gene>
    <name evidence="2" type="ORF">HNR67_005393</name>
</gene>
<evidence type="ECO:0000256" key="1">
    <source>
        <dbReference type="SAM" id="SignalP"/>
    </source>
</evidence>
<name>A0A7W7CDS8_9PSEU</name>
<dbReference type="InterPro" id="IPR043869">
    <property type="entry name" value="DUF5829"/>
</dbReference>
<comment type="caution">
    <text evidence="2">The sequence shown here is derived from an EMBL/GenBank/DDBJ whole genome shotgun (WGS) entry which is preliminary data.</text>
</comment>
<dbReference type="AlphaFoldDB" id="A0A7W7CDS8"/>
<keyword evidence="3" id="KW-1185">Reference proteome</keyword>
<reference evidence="2 3" key="1">
    <citation type="submission" date="2020-08" db="EMBL/GenBank/DDBJ databases">
        <title>Sequencing the genomes of 1000 actinobacteria strains.</title>
        <authorList>
            <person name="Klenk H.-P."/>
        </authorList>
    </citation>
    <scope>NUCLEOTIDE SEQUENCE [LARGE SCALE GENOMIC DNA]</scope>
    <source>
        <strain evidence="2 3">DSM 44230</strain>
    </source>
</reference>
<accession>A0A7W7CDS8</accession>
<keyword evidence="1" id="KW-0732">Signal</keyword>
<organism evidence="2 3">
    <name type="scientific">Crossiella cryophila</name>
    <dbReference type="NCBI Taxonomy" id="43355"/>
    <lineage>
        <taxon>Bacteria</taxon>
        <taxon>Bacillati</taxon>
        <taxon>Actinomycetota</taxon>
        <taxon>Actinomycetes</taxon>
        <taxon>Pseudonocardiales</taxon>
        <taxon>Pseudonocardiaceae</taxon>
        <taxon>Crossiella</taxon>
    </lineage>
</organism>
<feature type="chain" id="PRO_5031445819" evidence="1">
    <location>
        <begin position="31"/>
        <end position="305"/>
    </location>
</feature>
<sequence length="305" mass="33395">MMLRRVLRALTAAALAVPLALTGVTGTASAETPGRQLLFFNHGYGVLDRETADAIEHSAYMKEFANFSVRTTTGAGGQKWTGRYLMGRETYVELFGVGDLPGEDGKLGATGFGVSPEHAGDLKTVRQRLIDQGGKPVDFLQTIDWGDGKPVPWFDAIFTSAEKYESLNAWGMEYREEFLSDPRAKIGPPAYPGDVSRDRYLSEKYRDFLMRDVSAIHLAITARDLNVTLPLLKNGGFVVVPTPSGVLVTRGGTTMRLDAVPPAEIGLRSIDFTLNRPLGTRQEHRLGNSTLTVGPGARAFWTFQR</sequence>
<dbReference type="Pfam" id="PF19147">
    <property type="entry name" value="DUF5829"/>
    <property type="match status" value="1"/>
</dbReference>
<evidence type="ECO:0000313" key="3">
    <source>
        <dbReference type="Proteomes" id="UP000533598"/>
    </source>
</evidence>
<proteinExistence type="predicted"/>
<evidence type="ECO:0000313" key="2">
    <source>
        <dbReference type="EMBL" id="MBB4679275.1"/>
    </source>
</evidence>
<dbReference type="Proteomes" id="UP000533598">
    <property type="component" value="Unassembled WGS sequence"/>
</dbReference>
<dbReference type="EMBL" id="JACHMH010000001">
    <property type="protein sequence ID" value="MBB4679275.1"/>
    <property type="molecule type" value="Genomic_DNA"/>
</dbReference>